<name>A0AAJ0FLA6_9PEZI</name>
<dbReference type="PANTHER" id="PTHR12121:SF36">
    <property type="entry name" value="ENDONUCLEASE_EXONUCLEASE_PHOSPHATASE DOMAIN-CONTAINING PROTEIN"/>
    <property type="match status" value="1"/>
</dbReference>
<keyword evidence="2" id="KW-0255">Endonuclease</keyword>
<dbReference type="Pfam" id="PF03372">
    <property type="entry name" value="Exo_endo_phos"/>
    <property type="match status" value="1"/>
</dbReference>
<dbReference type="RefSeq" id="XP_060288185.1">
    <property type="nucleotide sequence ID" value="XM_060429601.1"/>
</dbReference>
<reference evidence="2" key="1">
    <citation type="submission" date="2023-06" db="EMBL/GenBank/DDBJ databases">
        <title>Genome-scale phylogeny and comparative genomics of the fungal order Sordariales.</title>
        <authorList>
            <consortium name="Lawrence Berkeley National Laboratory"/>
            <person name="Hensen N."/>
            <person name="Bonometti L."/>
            <person name="Westerberg I."/>
            <person name="Brannstrom I.O."/>
            <person name="Guillou S."/>
            <person name="Cros-Aarteil S."/>
            <person name="Calhoun S."/>
            <person name="Haridas S."/>
            <person name="Kuo A."/>
            <person name="Mondo S."/>
            <person name="Pangilinan J."/>
            <person name="Riley R."/>
            <person name="Labutti K."/>
            <person name="Andreopoulos B."/>
            <person name="Lipzen A."/>
            <person name="Chen C."/>
            <person name="Yanf M."/>
            <person name="Daum C."/>
            <person name="Ng V."/>
            <person name="Clum A."/>
            <person name="Steindorff A."/>
            <person name="Ohm R."/>
            <person name="Martin F."/>
            <person name="Silar P."/>
            <person name="Natvig D."/>
            <person name="Lalanne C."/>
            <person name="Gautier V."/>
            <person name="Ament-Velasquez S.L."/>
            <person name="Kruys A."/>
            <person name="Hutchinson M.I."/>
            <person name="Powell A.J."/>
            <person name="Barry K."/>
            <person name="Miller A.N."/>
            <person name="Grigoriev I.V."/>
            <person name="Debuchy R."/>
            <person name="Gladieux P."/>
            <person name="Thoren M.H."/>
            <person name="Johannesson H."/>
        </authorList>
    </citation>
    <scope>NUCLEOTIDE SEQUENCE</scope>
    <source>
        <strain evidence="2">8032-3</strain>
    </source>
</reference>
<dbReference type="InterPro" id="IPR005135">
    <property type="entry name" value="Endo/exonuclease/phosphatase"/>
</dbReference>
<accession>A0AAJ0FLA6</accession>
<dbReference type="CDD" id="cd09083">
    <property type="entry name" value="EEP-1"/>
    <property type="match status" value="1"/>
</dbReference>
<dbReference type="SUPFAM" id="SSF56219">
    <property type="entry name" value="DNase I-like"/>
    <property type="match status" value="1"/>
</dbReference>
<dbReference type="Proteomes" id="UP001244011">
    <property type="component" value="Unassembled WGS sequence"/>
</dbReference>
<evidence type="ECO:0000313" key="2">
    <source>
        <dbReference type="EMBL" id="KAK1771972.1"/>
    </source>
</evidence>
<keyword evidence="2" id="KW-0378">Hydrolase</keyword>
<dbReference type="PANTHER" id="PTHR12121">
    <property type="entry name" value="CARBON CATABOLITE REPRESSOR PROTEIN 4"/>
    <property type="match status" value="1"/>
</dbReference>
<keyword evidence="3" id="KW-1185">Reference proteome</keyword>
<evidence type="ECO:0000313" key="3">
    <source>
        <dbReference type="Proteomes" id="UP001244011"/>
    </source>
</evidence>
<keyword evidence="2" id="KW-0540">Nuclease</keyword>
<dbReference type="InterPro" id="IPR036691">
    <property type="entry name" value="Endo/exonu/phosph_ase_sf"/>
</dbReference>
<organism evidence="2 3">
    <name type="scientific">Phialemonium atrogriseum</name>
    <dbReference type="NCBI Taxonomy" id="1093897"/>
    <lineage>
        <taxon>Eukaryota</taxon>
        <taxon>Fungi</taxon>
        <taxon>Dikarya</taxon>
        <taxon>Ascomycota</taxon>
        <taxon>Pezizomycotina</taxon>
        <taxon>Sordariomycetes</taxon>
        <taxon>Sordariomycetidae</taxon>
        <taxon>Cephalothecales</taxon>
        <taxon>Cephalothecaceae</taxon>
        <taxon>Phialemonium</taxon>
    </lineage>
</organism>
<proteinExistence type="predicted"/>
<dbReference type="Gene3D" id="3.60.10.10">
    <property type="entry name" value="Endonuclease/exonuclease/phosphatase"/>
    <property type="match status" value="1"/>
</dbReference>
<dbReference type="GO" id="GO:0004519">
    <property type="term" value="F:endonuclease activity"/>
    <property type="evidence" value="ECO:0007669"/>
    <property type="project" value="UniProtKB-KW"/>
</dbReference>
<comment type="caution">
    <text evidence="2">The sequence shown here is derived from an EMBL/GenBank/DDBJ whole genome shotgun (WGS) entry which is preliminary data.</text>
</comment>
<dbReference type="EMBL" id="MU838998">
    <property type="protein sequence ID" value="KAK1771972.1"/>
    <property type="molecule type" value="Genomic_DNA"/>
</dbReference>
<dbReference type="InterPro" id="IPR050410">
    <property type="entry name" value="CCR4/nocturin_mRNA_transcr"/>
</dbReference>
<dbReference type="GO" id="GO:0000175">
    <property type="term" value="F:3'-5'-RNA exonuclease activity"/>
    <property type="evidence" value="ECO:0007669"/>
    <property type="project" value="TreeGrafter"/>
</dbReference>
<gene>
    <name evidence="2" type="ORF">QBC33DRAFT_555131</name>
</gene>
<evidence type="ECO:0000259" key="1">
    <source>
        <dbReference type="Pfam" id="PF03372"/>
    </source>
</evidence>
<dbReference type="AlphaFoldDB" id="A0AAJ0FLA6"/>
<sequence length="303" mass="33059">MDQIKTLLNMALSPFQRTSQPAPPDLPLRIVTHNIRYATTSPARGEKPWPTRRPLLTTQLAQLASTAPAGAIVLLNMQEVLDRQLGDIREDLGADWAHVGVGRDDGAAAGEYNPILYRPAQARLLHSQTAWLSPTPAVPSFGWGAGSRRVVTAAVFEQVGGDGRRFIAANTHLDNVSSEAREKGVGVVLETIEALREAWGPLAVVLTGDFNSSPGEDAYRAMEGSGRAEDLYTAAGSERRFGPYETYTGFSPDDTPTRIDFIWLGPPAEKLWVVDRYEVLSNTRDDVFLSDHRAVVGDLRIVA</sequence>
<dbReference type="GeneID" id="85312788"/>
<protein>
    <submittedName>
        <fullName evidence="2">Endonuclease/exonuclease/phosphatase family protein</fullName>
    </submittedName>
</protein>
<feature type="domain" description="Endonuclease/exonuclease/phosphatase" evidence="1">
    <location>
        <begin position="32"/>
        <end position="292"/>
    </location>
</feature>